<organism evidence="2">
    <name type="scientific">Anguilla anguilla</name>
    <name type="common">European freshwater eel</name>
    <name type="synonym">Muraena anguilla</name>
    <dbReference type="NCBI Taxonomy" id="7936"/>
    <lineage>
        <taxon>Eukaryota</taxon>
        <taxon>Metazoa</taxon>
        <taxon>Chordata</taxon>
        <taxon>Craniata</taxon>
        <taxon>Vertebrata</taxon>
        <taxon>Euteleostomi</taxon>
        <taxon>Actinopterygii</taxon>
        <taxon>Neopterygii</taxon>
        <taxon>Teleostei</taxon>
        <taxon>Anguilliformes</taxon>
        <taxon>Anguillidae</taxon>
        <taxon>Anguilla</taxon>
    </lineage>
</organism>
<dbReference type="EMBL" id="GBXM01086522">
    <property type="protein sequence ID" value="JAH22055.1"/>
    <property type="molecule type" value="Transcribed_RNA"/>
</dbReference>
<dbReference type="AlphaFoldDB" id="A0A0E9R0N5"/>
<reference evidence="2" key="2">
    <citation type="journal article" date="2015" name="Fish Shellfish Immunol.">
        <title>Early steps in the European eel (Anguilla anguilla)-Vibrio vulnificus interaction in the gills: Role of the RtxA13 toxin.</title>
        <authorList>
            <person name="Callol A."/>
            <person name="Pajuelo D."/>
            <person name="Ebbesson L."/>
            <person name="Teles M."/>
            <person name="MacKenzie S."/>
            <person name="Amaro C."/>
        </authorList>
    </citation>
    <scope>NUCLEOTIDE SEQUENCE</scope>
</reference>
<evidence type="ECO:0000256" key="1">
    <source>
        <dbReference type="SAM" id="MobiDB-lite"/>
    </source>
</evidence>
<reference evidence="2" key="1">
    <citation type="submission" date="2014-11" db="EMBL/GenBank/DDBJ databases">
        <authorList>
            <person name="Amaro Gonzalez C."/>
        </authorList>
    </citation>
    <scope>NUCLEOTIDE SEQUENCE</scope>
</reference>
<feature type="compositionally biased region" description="Basic and acidic residues" evidence="1">
    <location>
        <begin position="1"/>
        <end position="12"/>
    </location>
</feature>
<protein>
    <submittedName>
        <fullName evidence="2">Uncharacterized protein</fullName>
    </submittedName>
</protein>
<evidence type="ECO:0000313" key="2">
    <source>
        <dbReference type="EMBL" id="JAH22055.1"/>
    </source>
</evidence>
<name>A0A0E9R0N5_ANGAN</name>
<sequence>MCDKEEKVEQKSDQVPVPLGPYQPYNPVGIDYIVQRTGSSASSVRSSTPMKNC</sequence>
<proteinExistence type="predicted"/>
<accession>A0A0E9R0N5</accession>
<feature type="region of interest" description="Disordered" evidence="1">
    <location>
        <begin position="1"/>
        <end position="21"/>
    </location>
</feature>